<keyword evidence="6 8" id="KW-0472">Membrane</keyword>
<dbReference type="InterPro" id="IPR029020">
    <property type="entry name" value="Ammonium/urea_transptr"/>
</dbReference>
<feature type="domain" description="Ammonium transporter AmtB-like" evidence="9">
    <location>
        <begin position="304"/>
        <end position="722"/>
    </location>
</feature>
<evidence type="ECO:0008006" key="13">
    <source>
        <dbReference type="Google" id="ProtNLM"/>
    </source>
</evidence>
<dbReference type="GO" id="GO:0008519">
    <property type="term" value="F:ammonium channel activity"/>
    <property type="evidence" value="ECO:0007669"/>
    <property type="project" value="InterPro"/>
</dbReference>
<keyword evidence="12" id="KW-1185">Reference proteome</keyword>
<dbReference type="PANTHER" id="PTHR11730:SF6">
    <property type="entry name" value="AMMONIUM TRANSPORTER"/>
    <property type="match status" value="1"/>
</dbReference>
<evidence type="ECO:0000256" key="7">
    <source>
        <dbReference type="ARBA" id="ARBA00023177"/>
    </source>
</evidence>
<dbReference type="SUPFAM" id="SSF111352">
    <property type="entry name" value="Ammonium transporter"/>
    <property type="match status" value="1"/>
</dbReference>
<dbReference type="SUPFAM" id="SSF51905">
    <property type="entry name" value="FAD/NAD(P)-binding domain"/>
    <property type="match status" value="1"/>
</dbReference>
<evidence type="ECO:0000313" key="12">
    <source>
        <dbReference type="Proteomes" id="UP000285060"/>
    </source>
</evidence>
<dbReference type="GO" id="GO:0005886">
    <property type="term" value="C:plasma membrane"/>
    <property type="evidence" value="ECO:0007669"/>
    <property type="project" value="TreeGrafter"/>
</dbReference>
<keyword evidence="5 8" id="KW-1133">Transmembrane helix</keyword>
<dbReference type="GO" id="GO:0071949">
    <property type="term" value="F:FAD binding"/>
    <property type="evidence" value="ECO:0007669"/>
    <property type="project" value="InterPro"/>
</dbReference>
<dbReference type="InterPro" id="IPR036188">
    <property type="entry name" value="FAD/NAD-bd_sf"/>
</dbReference>
<evidence type="ECO:0000256" key="3">
    <source>
        <dbReference type="ARBA" id="ARBA00022448"/>
    </source>
</evidence>
<feature type="transmembrane region" description="Helical" evidence="8">
    <location>
        <begin position="674"/>
        <end position="695"/>
    </location>
</feature>
<comment type="subcellular location">
    <subcellularLocation>
        <location evidence="1">Membrane</location>
        <topology evidence="1">Multi-pass membrane protein</topology>
    </subcellularLocation>
</comment>
<organism evidence="11 12">
    <name type="scientific">Aphanomyces invadans</name>
    <dbReference type="NCBI Taxonomy" id="157072"/>
    <lineage>
        <taxon>Eukaryota</taxon>
        <taxon>Sar</taxon>
        <taxon>Stramenopiles</taxon>
        <taxon>Oomycota</taxon>
        <taxon>Saprolegniomycetes</taxon>
        <taxon>Saprolegniales</taxon>
        <taxon>Verrucalvaceae</taxon>
        <taxon>Aphanomyces</taxon>
    </lineage>
</organism>
<dbReference type="AlphaFoldDB" id="A0A418AZQ6"/>
<evidence type="ECO:0000256" key="1">
    <source>
        <dbReference type="ARBA" id="ARBA00004141"/>
    </source>
</evidence>
<dbReference type="VEuPathDB" id="FungiDB:H310_08266"/>
<sequence length="750" mass="79470">IGADGIHSTVAAAVDPSRDAPVYCGANVFYGVLDHIPPTGSPGTFQQHYDRGVYVQYPAGPSHFVWGQVYKARAAPPSRSKEWTGADDCDDAIQAFATTLCSSHPLHGVLAETPRDRLLHFGLSYCKPNATWHSHRIVLLGDACHATLPFTGQGANLAIEDGVVLAQLLGRPLQGDPTAAFDAYCQLRFARTKKLVHLSWAMGKVAALDGPVTQYVRNAILRALFASKVVMKGMMNDIVANCPVPEQLARIHPPAHFSTGAMPINSSALVSLTVDGQVTEIAWGDLVAQVTAHSAPTDSVDLFWLVFGGILVFMMMLGLALLEIGCVGTKNTKHIMFRILGDCCITGLTYYTLGYGFAFMGGNGFIGSAGFFMSGEDFIQATDDKLFRGHHYADWFFQWAVASVAVNICSGAIAERVSLAAYFCYSFVASLFIFPVCAHWIWSETGWASAFNAHNPLFQVGAMDFAGTGALHMFAGISALVGCILVGPRLGRFGPNAVPLPKQSVLFQFMGVMLLWFGWYGFNCVSTLSLEGTKADAMAKVAVNLTLSASTGGIVTVLLTYWSHKVWDIEAGNNGVLAGCVAVTGCCPVIEPAVAIALGAIGSVVYLSVAKLVAKLEIDDAVAAVPVHFGCGLLGKIAPGFVASPTGVKMFYGSDSCGVFYGCSAGGKQLGAQLVYALAIFAFVAATVAAVFIAVRQFGALRVSAEAEKMGLDAYEHGGPAYDHDGDGTNSTTDGLNGDDFLHVKTPSQV</sequence>
<dbReference type="InterPro" id="IPR002938">
    <property type="entry name" value="FAD-bd"/>
</dbReference>
<protein>
    <recommendedName>
        <fullName evidence="13">Ammonium transporter AmtB-like domain-containing protein</fullName>
    </recommendedName>
</protein>
<dbReference type="EMBL" id="QUSY01000244">
    <property type="protein sequence ID" value="RHY31100.1"/>
    <property type="molecule type" value="Genomic_DNA"/>
</dbReference>
<feature type="transmembrane region" description="Helical" evidence="8">
    <location>
        <begin position="574"/>
        <end position="607"/>
    </location>
</feature>
<dbReference type="Gene3D" id="3.50.50.60">
    <property type="entry name" value="FAD/NAD(P)-binding domain"/>
    <property type="match status" value="1"/>
</dbReference>
<reference evidence="11 12" key="1">
    <citation type="submission" date="2018-08" db="EMBL/GenBank/DDBJ databases">
        <title>Aphanomyces genome sequencing and annotation.</title>
        <authorList>
            <person name="Minardi D."/>
            <person name="Oidtmann B."/>
            <person name="Van Der Giezen M."/>
            <person name="Studholme D.J."/>
        </authorList>
    </citation>
    <scope>NUCLEOTIDE SEQUENCE [LARGE SCALE GENOMIC DNA]</scope>
    <source>
        <strain evidence="11 12">NJM0002</strain>
    </source>
</reference>
<feature type="transmembrane region" description="Helical" evidence="8">
    <location>
        <begin position="395"/>
        <end position="414"/>
    </location>
</feature>
<evidence type="ECO:0000259" key="10">
    <source>
        <dbReference type="Pfam" id="PF01494"/>
    </source>
</evidence>
<dbReference type="InterPro" id="IPR024041">
    <property type="entry name" value="NH4_transpt_AmtB-like_dom"/>
</dbReference>
<dbReference type="PANTHER" id="PTHR11730">
    <property type="entry name" value="AMMONIUM TRANSPORTER"/>
    <property type="match status" value="1"/>
</dbReference>
<dbReference type="Gene3D" id="1.10.3430.10">
    <property type="entry name" value="Ammonium transporter AmtB like domains"/>
    <property type="match status" value="1"/>
</dbReference>
<keyword evidence="4 8" id="KW-0812">Transmembrane</keyword>
<evidence type="ECO:0000256" key="8">
    <source>
        <dbReference type="SAM" id="Phobius"/>
    </source>
</evidence>
<feature type="transmembrane region" description="Helical" evidence="8">
    <location>
        <begin position="421"/>
        <end position="442"/>
    </location>
</feature>
<proteinExistence type="inferred from homology"/>
<feature type="transmembrane region" description="Helical" evidence="8">
    <location>
        <begin position="462"/>
        <end position="485"/>
    </location>
</feature>
<evidence type="ECO:0000256" key="5">
    <source>
        <dbReference type="ARBA" id="ARBA00022989"/>
    </source>
</evidence>
<accession>A0A418AZQ6</accession>
<dbReference type="GO" id="GO:0097272">
    <property type="term" value="P:ammonium homeostasis"/>
    <property type="evidence" value="ECO:0007669"/>
    <property type="project" value="TreeGrafter"/>
</dbReference>
<name>A0A418AZQ6_9STRA</name>
<evidence type="ECO:0000256" key="6">
    <source>
        <dbReference type="ARBA" id="ARBA00023136"/>
    </source>
</evidence>
<feature type="transmembrane region" description="Helical" evidence="8">
    <location>
        <begin position="505"/>
        <end position="522"/>
    </location>
</feature>
<evidence type="ECO:0000313" key="11">
    <source>
        <dbReference type="EMBL" id="RHY31100.1"/>
    </source>
</evidence>
<dbReference type="Pfam" id="PF01494">
    <property type="entry name" value="FAD_binding_3"/>
    <property type="match status" value="1"/>
</dbReference>
<feature type="transmembrane region" description="Helical" evidence="8">
    <location>
        <begin position="348"/>
        <end position="375"/>
    </location>
</feature>
<gene>
    <name evidence="11" type="ORF">DYB32_003750</name>
</gene>
<feature type="transmembrane region" description="Helical" evidence="8">
    <location>
        <begin position="302"/>
        <end position="327"/>
    </location>
</feature>
<evidence type="ECO:0000256" key="4">
    <source>
        <dbReference type="ARBA" id="ARBA00022692"/>
    </source>
</evidence>
<evidence type="ECO:0000259" key="9">
    <source>
        <dbReference type="Pfam" id="PF00909"/>
    </source>
</evidence>
<dbReference type="Pfam" id="PF00909">
    <property type="entry name" value="Ammonium_transp"/>
    <property type="match status" value="1"/>
</dbReference>
<evidence type="ECO:0000256" key="2">
    <source>
        <dbReference type="ARBA" id="ARBA00005887"/>
    </source>
</evidence>
<comment type="similarity">
    <text evidence="2">Belongs to the ammonia transporter channel (TC 1.A.11.2) family.</text>
</comment>
<keyword evidence="7" id="KW-0924">Ammonia transport</keyword>
<feature type="domain" description="FAD-binding" evidence="10">
    <location>
        <begin position="1"/>
        <end position="197"/>
    </location>
</feature>
<comment type="caution">
    <text evidence="11">The sequence shown here is derived from an EMBL/GenBank/DDBJ whole genome shotgun (WGS) entry which is preliminary data.</text>
</comment>
<feature type="transmembrane region" description="Helical" evidence="8">
    <location>
        <begin position="542"/>
        <end position="562"/>
    </location>
</feature>
<feature type="non-terminal residue" evidence="11">
    <location>
        <position position="1"/>
    </location>
</feature>
<keyword evidence="3" id="KW-0813">Transport</keyword>
<dbReference type="Proteomes" id="UP000285060">
    <property type="component" value="Unassembled WGS sequence"/>
</dbReference>